<keyword evidence="3 5" id="KW-0378">Hydrolase</keyword>
<dbReference type="PIRSF" id="PIRSF000903">
    <property type="entry name" value="B5n-ttraPtase_sm"/>
    <property type="match status" value="1"/>
</dbReference>
<evidence type="ECO:0000256" key="2">
    <source>
        <dbReference type="ARBA" id="ARBA00005419"/>
    </source>
</evidence>
<evidence type="ECO:0000256" key="5">
    <source>
        <dbReference type="HAMAP-Rule" id="MF_00199"/>
    </source>
</evidence>
<dbReference type="EC" id="3.6.1.41" evidence="5"/>
<dbReference type="CDD" id="cd07422">
    <property type="entry name" value="MPP_ApaH"/>
    <property type="match status" value="1"/>
</dbReference>
<comment type="function">
    <text evidence="1 5">Hydrolyzes diadenosine 5',5'''-P1,P4-tetraphosphate to yield ADP.</text>
</comment>
<dbReference type="Pfam" id="PF00149">
    <property type="entry name" value="Metallophos"/>
    <property type="match status" value="1"/>
</dbReference>
<comment type="similarity">
    <text evidence="2 5">Belongs to the Ap4A hydrolase family.</text>
</comment>
<dbReference type="NCBIfam" id="TIGR00668">
    <property type="entry name" value="apaH"/>
    <property type="match status" value="1"/>
</dbReference>
<dbReference type="AlphaFoldDB" id="A0A9X0WJA3"/>
<gene>
    <name evidence="5" type="primary">apaH</name>
    <name evidence="7" type="ORF">CKO25_13190</name>
</gene>
<comment type="catalytic activity">
    <reaction evidence="4 5">
        <text>P(1),P(4)-bis(5'-adenosyl) tetraphosphate + H2O = 2 ADP + 2 H(+)</text>
        <dbReference type="Rhea" id="RHEA:24252"/>
        <dbReference type="ChEBI" id="CHEBI:15377"/>
        <dbReference type="ChEBI" id="CHEBI:15378"/>
        <dbReference type="ChEBI" id="CHEBI:58141"/>
        <dbReference type="ChEBI" id="CHEBI:456216"/>
        <dbReference type="EC" id="3.6.1.41"/>
    </reaction>
</comment>
<dbReference type="NCBIfam" id="NF001204">
    <property type="entry name" value="PRK00166.1"/>
    <property type="match status" value="1"/>
</dbReference>
<evidence type="ECO:0000256" key="3">
    <source>
        <dbReference type="ARBA" id="ARBA00022801"/>
    </source>
</evidence>
<evidence type="ECO:0000256" key="4">
    <source>
        <dbReference type="ARBA" id="ARBA00049417"/>
    </source>
</evidence>
<evidence type="ECO:0000313" key="8">
    <source>
        <dbReference type="Proteomes" id="UP001138802"/>
    </source>
</evidence>
<evidence type="ECO:0000256" key="1">
    <source>
        <dbReference type="ARBA" id="ARBA00003413"/>
    </source>
</evidence>
<dbReference type="GO" id="GO:0008803">
    <property type="term" value="F:bis(5'-nucleosyl)-tetraphosphatase (symmetrical) activity"/>
    <property type="evidence" value="ECO:0007669"/>
    <property type="project" value="UniProtKB-UniRule"/>
</dbReference>
<evidence type="ECO:0000259" key="6">
    <source>
        <dbReference type="Pfam" id="PF00149"/>
    </source>
</evidence>
<comment type="caution">
    <text evidence="7">The sequence shown here is derived from an EMBL/GenBank/DDBJ whole genome shotgun (WGS) entry which is preliminary data.</text>
</comment>
<protein>
    <recommendedName>
        <fullName evidence="5">Bis(5'-nucleosyl)-tetraphosphatase, symmetrical</fullName>
        <ecNumber evidence="5">3.6.1.41</ecNumber>
    </recommendedName>
    <alternativeName>
        <fullName evidence="5">Ap4A hydrolase</fullName>
    </alternativeName>
    <alternativeName>
        <fullName evidence="5">Diadenosine 5',5'''-P1,P4-tetraphosphate pyrophosphohydrolase</fullName>
    </alternativeName>
    <alternativeName>
        <fullName evidence="5">Diadenosine tetraphosphatase</fullName>
    </alternativeName>
</protein>
<dbReference type="PANTHER" id="PTHR40942">
    <property type="match status" value="1"/>
</dbReference>
<dbReference type="SUPFAM" id="SSF56300">
    <property type="entry name" value="Metallo-dependent phosphatases"/>
    <property type="match status" value="1"/>
</dbReference>
<dbReference type="InterPro" id="IPR004617">
    <property type="entry name" value="ApaH"/>
</dbReference>
<accession>A0A9X0WJA3</accession>
<evidence type="ECO:0000313" key="7">
    <source>
        <dbReference type="EMBL" id="MBK1645581.1"/>
    </source>
</evidence>
<reference evidence="7 8" key="1">
    <citation type="journal article" date="2020" name="Microorganisms">
        <title>Osmotic Adaptation and Compatible Solute Biosynthesis of Phototrophic Bacteria as Revealed from Genome Analyses.</title>
        <authorList>
            <person name="Imhoff J.F."/>
            <person name="Rahn T."/>
            <person name="Kunzel S."/>
            <person name="Keller A."/>
            <person name="Neulinger S.C."/>
        </authorList>
    </citation>
    <scope>NUCLEOTIDE SEQUENCE [LARGE SCALE GENOMIC DNA]</scope>
    <source>
        <strain evidence="7 8">DSM 21303</strain>
    </source>
</reference>
<dbReference type="HAMAP" id="MF_00199">
    <property type="entry name" value="ApaH"/>
    <property type="match status" value="1"/>
</dbReference>
<feature type="domain" description="Calcineurin-like phosphoesterase" evidence="6">
    <location>
        <begin position="1"/>
        <end position="152"/>
    </location>
</feature>
<dbReference type="InterPro" id="IPR029052">
    <property type="entry name" value="Metallo-depent_PP-like"/>
</dbReference>
<dbReference type="Proteomes" id="UP001138802">
    <property type="component" value="Unassembled WGS sequence"/>
</dbReference>
<dbReference type="EMBL" id="NRSD01000013">
    <property type="protein sequence ID" value="MBK1645581.1"/>
    <property type="molecule type" value="Genomic_DNA"/>
</dbReference>
<dbReference type="PANTHER" id="PTHR40942:SF4">
    <property type="entry name" value="CYTOCHROME C5"/>
    <property type="match status" value="1"/>
</dbReference>
<proteinExistence type="inferred from homology"/>
<keyword evidence="8" id="KW-1185">Reference proteome</keyword>
<sequence length="280" mass="31711">MSIFAVGDLQGCYRELLRLLDRIAFDPARDHLWCVGDLVNRGPESLAVLRFVHGLGEQAITVLGNHDLHLLALAQGNQRHARQSNLDEILRAPDRDELLHWLRHRPLLHHDAHLGFTMIHAGLPPQWSLTEARQYARELELVLRGPGYRDFLLQMYGNKPKRWTPALTGIERLRFITNALTRLRFCEPDGALALSEKGEPGSQAAGRRPWFRMPNRRTRDERIIFGHWSTIGYLAEHNVWGLDSGCLWGGALTAIRLDDPDAITPIQLACAGYREPGAHA</sequence>
<dbReference type="InterPro" id="IPR004843">
    <property type="entry name" value="Calcineurin-like_PHP"/>
</dbReference>
<dbReference type="RefSeq" id="WP_200388391.1">
    <property type="nucleotide sequence ID" value="NZ_NRSD01000013.1"/>
</dbReference>
<organism evidence="7 8">
    <name type="scientific">Thiocapsa imhoffii</name>
    <dbReference type="NCBI Taxonomy" id="382777"/>
    <lineage>
        <taxon>Bacteria</taxon>
        <taxon>Pseudomonadati</taxon>
        <taxon>Pseudomonadota</taxon>
        <taxon>Gammaproteobacteria</taxon>
        <taxon>Chromatiales</taxon>
        <taxon>Chromatiaceae</taxon>
        <taxon>Thiocapsa</taxon>
    </lineage>
</organism>
<name>A0A9X0WJA3_9GAMM</name>
<dbReference type="Gene3D" id="3.60.21.10">
    <property type="match status" value="1"/>
</dbReference>